<evidence type="ECO:0000259" key="1">
    <source>
        <dbReference type="PROSITE" id="PS50076"/>
    </source>
</evidence>
<gene>
    <name evidence="2" type="ORF">A2074_03365</name>
</gene>
<dbReference type="SMART" id="SM00271">
    <property type="entry name" value="DnaJ"/>
    <property type="match status" value="1"/>
</dbReference>
<dbReference type="Pfam" id="PF00226">
    <property type="entry name" value="DnaJ"/>
    <property type="match status" value="1"/>
</dbReference>
<evidence type="ECO:0000313" key="3">
    <source>
        <dbReference type="Proteomes" id="UP000178086"/>
    </source>
</evidence>
<dbReference type="SUPFAM" id="SSF46565">
    <property type="entry name" value="Chaperone J-domain"/>
    <property type="match status" value="1"/>
</dbReference>
<feature type="domain" description="J" evidence="1">
    <location>
        <begin position="22"/>
        <end position="89"/>
    </location>
</feature>
<proteinExistence type="predicted"/>
<dbReference type="PRINTS" id="PR00625">
    <property type="entry name" value="JDOMAIN"/>
</dbReference>
<protein>
    <recommendedName>
        <fullName evidence="1">J domain-containing protein</fullName>
    </recommendedName>
</protein>
<accession>A0A1F2UPX5</accession>
<sequence>MLEMPQPSLAASQTQGRNKLPDYYRMLEVDPAASKEVIEKAFKALSQKKHPDKVPPEQKQDAERTWMEIRDAYEVLKDDDKRAAYDASRKREMLNLFLSEGVIGLAKKYLR</sequence>
<dbReference type="Gene3D" id="1.10.287.110">
    <property type="entry name" value="DnaJ domain"/>
    <property type="match status" value="1"/>
</dbReference>
<organism evidence="2 3">
    <name type="scientific">Candidatus Aquicultor primus</name>
    <dbReference type="NCBI Taxonomy" id="1797195"/>
    <lineage>
        <taxon>Bacteria</taxon>
        <taxon>Bacillati</taxon>
        <taxon>Actinomycetota</taxon>
        <taxon>Candidatus Aquicultoria</taxon>
        <taxon>Candidatus Aquicultorales</taxon>
        <taxon>Candidatus Aquicultoraceae</taxon>
        <taxon>Candidatus Aquicultor</taxon>
    </lineage>
</organism>
<comment type="caution">
    <text evidence="2">The sequence shown here is derived from an EMBL/GenBank/DDBJ whole genome shotgun (WGS) entry which is preliminary data.</text>
</comment>
<reference evidence="2 3" key="1">
    <citation type="journal article" date="2016" name="Nat. Commun.">
        <title>Thousands of microbial genomes shed light on interconnected biogeochemical processes in an aquifer system.</title>
        <authorList>
            <person name="Anantharaman K."/>
            <person name="Brown C.T."/>
            <person name="Hug L.A."/>
            <person name="Sharon I."/>
            <person name="Castelle C.J."/>
            <person name="Probst A.J."/>
            <person name="Thomas B.C."/>
            <person name="Singh A."/>
            <person name="Wilkins M.J."/>
            <person name="Karaoz U."/>
            <person name="Brodie E.L."/>
            <person name="Williams K.H."/>
            <person name="Hubbard S.S."/>
            <person name="Banfield J.F."/>
        </authorList>
    </citation>
    <scope>NUCLEOTIDE SEQUENCE [LARGE SCALE GENOMIC DNA]</scope>
</reference>
<dbReference type="AlphaFoldDB" id="A0A1F2UPX5"/>
<dbReference type="InterPro" id="IPR050817">
    <property type="entry name" value="DjlA_DnaK_co-chaperone"/>
</dbReference>
<dbReference type="InterPro" id="IPR036869">
    <property type="entry name" value="J_dom_sf"/>
</dbReference>
<evidence type="ECO:0000313" key="2">
    <source>
        <dbReference type="EMBL" id="OFW32663.1"/>
    </source>
</evidence>
<dbReference type="Proteomes" id="UP000178086">
    <property type="component" value="Unassembled WGS sequence"/>
</dbReference>
<dbReference type="EMBL" id="MELI01000089">
    <property type="protein sequence ID" value="OFW32663.1"/>
    <property type="molecule type" value="Genomic_DNA"/>
</dbReference>
<dbReference type="CDD" id="cd06257">
    <property type="entry name" value="DnaJ"/>
    <property type="match status" value="1"/>
</dbReference>
<name>A0A1F2UPX5_9ACTN</name>
<dbReference type="PANTHER" id="PTHR24074">
    <property type="entry name" value="CO-CHAPERONE PROTEIN DJLA"/>
    <property type="match status" value="1"/>
</dbReference>
<dbReference type="PROSITE" id="PS50076">
    <property type="entry name" value="DNAJ_2"/>
    <property type="match status" value="1"/>
</dbReference>
<dbReference type="InterPro" id="IPR001623">
    <property type="entry name" value="DnaJ_domain"/>
</dbReference>